<feature type="transmembrane region" description="Helical" evidence="7">
    <location>
        <begin position="56"/>
        <end position="77"/>
    </location>
</feature>
<proteinExistence type="predicted"/>
<keyword evidence="2" id="KW-0813">Transport</keyword>
<feature type="transmembrane region" description="Helical" evidence="7">
    <location>
        <begin position="294"/>
        <end position="311"/>
    </location>
</feature>
<evidence type="ECO:0000313" key="10">
    <source>
        <dbReference type="Proteomes" id="UP000019151"/>
    </source>
</evidence>
<keyword evidence="3" id="KW-1003">Cell membrane</keyword>
<feature type="transmembrane region" description="Helical" evidence="7">
    <location>
        <begin position="381"/>
        <end position="406"/>
    </location>
</feature>
<evidence type="ECO:0000256" key="3">
    <source>
        <dbReference type="ARBA" id="ARBA00022475"/>
    </source>
</evidence>
<feature type="transmembrane region" description="Helical" evidence="7">
    <location>
        <begin position="180"/>
        <end position="201"/>
    </location>
</feature>
<dbReference type="InterPro" id="IPR010290">
    <property type="entry name" value="TM_effector"/>
</dbReference>
<reference evidence="9 10" key="1">
    <citation type="journal article" date="2014" name="Genome Announc.">
        <title>Genome Sequence and Methylome of Soil Bacterium Gemmatirosa kalamazoonensis KBS708T, a Member of the Rarely Cultivated Gemmatimonadetes Phylum.</title>
        <authorList>
            <person name="Debruyn J.M."/>
            <person name="Radosevich M."/>
            <person name="Wommack K.E."/>
            <person name="Polson S.W."/>
            <person name="Hauser L.J."/>
            <person name="Fawaz M.N."/>
            <person name="Korlach J."/>
            <person name="Tsai Y.C."/>
        </authorList>
    </citation>
    <scope>NUCLEOTIDE SEQUENCE [LARGE SCALE GENOMIC DNA]</scope>
    <source>
        <strain evidence="9 10">KBS708</strain>
        <plasmid evidence="10">Plasmid 2</plasmid>
    </source>
</reference>
<evidence type="ECO:0000256" key="5">
    <source>
        <dbReference type="ARBA" id="ARBA00022989"/>
    </source>
</evidence>
<keyword evidence="5 7" id="KW-1133">Transmembrane helix</keyword>
<keyword evidence="9" id="KW-0614">Plasmid</keyword>
<dbReference type="PANTHER" id="PTHR23513">
    <property type="entry name" value="INTEGRAL MEMBRANE EFFLUX PROTEIN-RELATED"/>
    <property type="match status" value="1"/>
</dbReference>
<feature type="transmembrane region" description="Helical" evidence="7">
    <location>
        <begin position="118"/>
        <end position="140"/>
    </location>
</feature>
<dbReference type="Proteomes" id="UP000019151">
    <property type="component" value="Plasmid 2"/>
</dbReference>
<feature type="domain" description="Major facilitator superfamily (MFS) profile" evidence="8">
    <location>
        <begin position="221"/>
        <end position="416"/>
    </location>
</feature>
<keyword evidence="10" id="KW-1185">Reference proteome</keyword>
<evidence type="ECO:0000256" key="4">
    <source>
        <dbReference type="ARBA" id="ARBA00022692"/>
    </source>
</evidence>
<dbReference type="GO" id="GO:0022857">
    <property type="term" value="F:transmembrane transporter activity"/>
    <property type="evidence" value="ECO:0007669"/>
    <property type="project" value="InterPro"/>
</dbReference>
<dbReference type="HOGENOM" id="CLU_034180_11_2_0"/>
<gene>
    <name evidence="9" type="ORF">J421_6132</name>
</gene>
<dbReference type="RefSeq" id="WP_025414961.1">
    <property type="nucleotide sequence ID" value="NZ_CP007130.1"/>
</dbReference>
<evidence type="ECO:0000259" key="8">
    <source>
        <dbReference type="PROSITE" id="PS50850"/>
    </source>
</evidence>
<dbReference type="InterPro" id="IPR036259">
    <property type="entry name" value="MFS_trans_sf"/>
</dbReference>
<dbReference type="EMBL" id="CP007130">
    <property type="protein sequence ID" value="AHG93667.1"/>
    <property type="molecule type" value="Genomic_DNA"/>
</dbReference>
<dbReference type="PATRIC" id="fig|861299.3.peg.6190"/>
<dbReference type="PANTHER" id="PTHR23513:SF11">
    <property type="entry name" value="STAPHYLOFERRIN A TRANSPORTER"/>
    <property type="match status" value="1"/>
</dbReference>
<protein>
    <recommendedName>
        <fullName evidence="8">Major facilitator superfamily (MFS) profile domain-containing protein</fullName>
    </recommendedName>
</protein>
<evidence type="ECO:0000256" key="6">
    <source>
        <dbReference type="ARBA" id="ARBA00023136"/>
    </source>
</evidence>
<dbReference type="OrthoDB" id="9775268at2"/>
<keyword evidence="4 7" id="KW-0812">Transmembrane</keyword>
<dbReference type="SUPFAM" id="SSF103473">
    <property type="entry name" value="MFS general substrate transporter"/>
    <property type="match status" value="1"/>
</dbReference>
<organism evidence="9 10">
    <name type="scientific">Gemmatirosa kalamazoonensis</name>
    <dbReference type="NCBI Taxonomy" id="861299"/>
    <lineage>
        <taxon>Bacteria</taxon>
        <taxon>Pseudomonadati</taxon>
        <taxon>Gemmatimonadota</taxon>
        <taxon>Gemmatimonadia</taxon>
        <taxon>Gemmatimonadales</taxon>
        <taxon>Gemmatimonadaceae</taxon>
        <taxon>Gemmatirosa</taxon>
    </lineage>
</organism>
<evidence type="ECO:0000256" key="2">
    <source>
        <dbReference type="ARBA" id="ARBA00022448"/>
    </source>
</evidence>
<evidence type="ECO:0000256" key="1">
    <source>
        <dbReference type="ARBA" id="ARBA00004651"/>
    </source>
</evidence>
<dbReference type="eggNOG" id="COG2814">
    <property type="taxonomic scope" value="Bacteria"/>
</dbReference>
<feature type="transmembrane region" description="Helical" evidence="7">
    <location>
        <begin position="89"/>
        <end position="112"/>
    </location>
</feature>
<dbReference type="GO" id="GO:0005886">
    <property type="term" value="C:plasma membrane"/>
    <property type="evidence" value="ECO:0007669"/>
    <property type="project" value="UniProtKB-SubCell"/>
</dbReference>
<dbReference type="KEGG" id="gba:J421_6132"/>
<dbReference type="CDD" id="cd06173">
    <property type="entry name" value="MFS_MefA_like"/>
    <property type="match status" value="1"/>
</dbReference>
<accession>W0RT68</accession>
<comment type="subcellular location">
    <subcellularLocation>
        <location evidence="1">Cell membrane</location>
        <topology evidence="1">Multi-pass membrane protein</topology>
    </subcellularLocation>
</comment>
<dbReference type="PROSITE" id="PS50850">
    <property type="entry name" value="MFS"/>
    <property type="match status" value="1"/>
</dbReference>
<dbReference type="AlphaFoldDB" id="W0RT68"/>
<dbReference type="FunCoup" id="W0RT68">
    <property type="interactions" value="156"/>
</dbReference>
<evidence type="ECO:0000313" key="9">
    <source>
        <dbReference type="EMBL" id="AHG93667.1"/>
    </source>
</evidence>
<dbReference type="InterPro" id="IPR020846">
    <property type="entry name" value="MFS_dom"/>
</dbReference>
<feature type="transmembrane region" description="Helical" evidence="7">
    <location>
        <begin position="263"/>
        <end position="282"/>
    </location>
</feature>
<geneLocation type="plasmid" evidence="9 10">
    <name>2</name>
</geneLocation>
<keyword evidence="6 7" id="KW-0472">Membrane</keyword>
<dbReference type="InParanoid" id="W0RT68"/>
<evidence type="ECO:0000256" key="7">
    <source>
        <dbReference type="SAM" id="Phobius"/>
    </source>
</evidence>
<dbReference type="Pfam" id="PF05977">
    <property type="entry name" value="MFS_3"/>
    <property type="match status" value="1"/>
</dbReference>
<sequence>MTSTAAQQTPERRSSLRALRHRDFALYFTGNVLSNCGTWFQNVALSLLVYRLTRSSFWVGAVNFAQFAGVLLLAPWAGAAADRGDRRRLIVATQVVATLTSGALAAAVALGAGTLPVVLSLALVLGLTTAFATPAMQAILPALVPRDDLPAAVAMNSVTFNLARAVGPVAGAFVVARLGLAWAIGLNAFSYLFFAGAMLVAHPAAQTTRAGGRARLRDSMRMVLAERHLFILLLVVAAVSLSMDPVNTVAPAFATRVYGRPDTFVGILIGAFGVGAVTASVIPSGEGRRPARTIAIMLALFAAGMIGFALSPALEAGLVALAVAGFGYLSSQTRVTTLLQLEVSDAERGRVMALWSVAFLGTRPLASLVDGGLATVLGPRAATLLMAMPIVVASAAMLMGPGRTVGEALERSRVRR</sequence>
<dbReference type="Gene3D" id="1.20.1250.20">
    <property type="entry name" value="MFS general substrate transporter like domains"/>
    <property type="match status" value="1"/>
</dbReference>
<feature type="transmembrane region" description="Helical" evidence="7">
    <location>
        <begin position="222"/>
        <end position="243"/>
    </location>
</feature>
<name>W0RT68_9BACT</name>